<keyword evidence="6" id="KW-1185">Reference proteome</keyword>
<accession>A0A6B8VG70</accession>
<keyword evidence="5" id="KW-0645">Protease</keyword>
<organism evidence="5 6">
    <name type="scientific">Corynebacterium kalinowskii</name>
    <dbReference type="NCBI Taxonomy" id="2675216"/>
    <lineage>
        <taxon>Bacteria</taxon>
        <taxon>Bacillati</taxon>
        <taxon>Actinomycetota</taxon>
        <taxon>Actinomycetes</taxon>
        <taxon>Mycobacteriales</taxon>
        <taxon>Corynebacteriaceae</taxon>
        <taxon>Corynebacterium</taxon>
    </lineage>
</organism>
<keyword evidence="2 5" id="KW-0378">Hydrolase</keyword>
<dbReference type="AlphaFoldDB" id="A0A6B8VG70"/>
<dbReference type="RefSeq" id="WP_197079775.1">
    <property type="nucleotide sequence ID" value="NZ_CP046452.1"/>
</dbReference>
<dbReference type="InterPro" id="IPR050659">
    <property type="entry name" value="Peptidase_M24B"/>
</dbReference>
<dbReference type="Gene3D" id="3.90.230.10">
    <property type="entry name" value="Creatinase/methionine aminopeptidase superfamily"/>
    <property type="match status" value="1"/>
</dbReference>
<feature type="domain" description="Peptidase M24" evidence="4">
    <location>
        <begin position="142"/>
        <end position="338"/>
    </location>
</feature>
<dbReference type="Proteomes" id="UP000427071">
    <property type="component" value="Chromosome"/>
</dbReference>
<evidence type="ECO:0000256" key="2">
    <source>
        <dbReference type="ARBA" id="ARBA00022801"/>
    </source>
</evidence>
<dbReference type="InterPro" id="IPR000994">
    <property type="entry name" value="Pept_M24"/>
</dbReference>
<dbReference type="PROSITE" id="PS00491">
    <property type="entry name" value="PROLINE_PEPTIDASE"/>
    <property type="match status" value="1"/>
</dbReference>
<comment type="similarity">
    <text evidence="3">Belongs to the peptidase M24B family.</text>
</comment>
<evidence type="ECO:0000313" key="5">
    <source>
        <dbReference type="EMBL" id="QGU01989.1"/>
    </source>
</evidence>
<dbReference type="GO" id="GO:0046872">
    <property type="term" value="F:metal ion binding"/>
    <property type="evidence" value="ECO:0007669"/>
    <property type="project" value="UniProtKB-KW"/>
</dbReference>
<dbReference type="CDD" id="cd01092">
    <property type="entry name" value="APP-like"/>
    <property type="match status" value="1"/>
</dbReference>
<keyword evidence="1 3" id="KW-0479">Metal-binding</keyword>
<dbReference type="SUPFAM" id="SSF53092">
    <property type="entry name" value="Creatinase/prolidase N-terminal domain"/>
    <property type="match status" value="1"/>
</dbReference>
<dbReference type="SUPFAM" id="SSF55920">
    <property type="entry name" value="Creatinase/aminopeptidase"/>
    <property type="match status" value="1"/>
</dbReference>
<dbReference type="EMBL" id="CP046452">
    <property type="protein sequence ID" value="QGU01989.1"/>
    <property type="molecule type" value="Genomic_DNA"/>
</dbReference>
<sequence>MKFPDSVYVQRVEKAQQLMGELGGLVFGPSAELAYLTGAWEDTHERFSGLVIPRAGDPVYVAPAVDAGNLSVPFPVQGWQDGENPYALVAHVLGHAGTFGVGSALEASHLLALQDELHGAAQLATPVLKELFMRKSPEEVAQLREAAHAIDSVFGQVRIEAGRTEAEVAAELHELILDSGHTEVDFVIVGSGPNGANPHHSFSDRVIQPDDVVVVDIGGTWGVGYHSDCTRTFSLGEPPAWLPVLVEAQELAVQAVRPGVTAALIDATARDHISAAGYGEYFIHRTGHGIGLSLHEEPFIMAGNELVLEPGMTFSVEPGIYLPGECGARIEDIVVVTEDGCERLNRSPRHG</sequence>
<dbReference type="InterPro" id="IPR036005">
    <property type="entry name" value="Creatinase/aminopeptidase-like"/>
</dbReference>
<dbReference type="GO" id="GO:0102009">
    <property type="term" value="F:proline dipeptidase activity"/>
    <property type="evidence" value="ECO:0007669"/>
    <property type="project" value="UniProtKB-EC"/>
</dbReference>
<gene>
    <name evidence="5" type="primary">pepQ1</name>
    <name evidence="5" type="ORF">CKALI_05595</name>
</gene>
<reference evidence="6" key="1">
    <citation type="submission" date="2019-11" db="EMBL/GenBank/DDBJ databases">
        <title>Complete genome sequence of Corynebacterium kalinowskii 1959, a novel Corynebacterium species isolated from soil of a small paddock in Vilsendorf, Germany.</title>
        <authorList>
            <person name="Schaffert L."/>
            <person name="Ruwe M."/>
            <person name="Milse J."/>
            <person name="Hanuschka K."/>
            <person name="Ortseifen V."/>
            <person name="Droste J."/>
            <person name="Brandt D."/>
            <person name="Schlueter L."/>
            <person name="Kutter Y."/>
            <person name="Vinke S."/>
            <person name="Viehoefer P."/>
            <person name="Jacob L."/>
            <person name="Luebke N.-C."/>
            <person name="Schulte-Berndt E."/>
            <person name="Hain C."/>
            <person name="Linder M."/>
            <person name="Schmidt P."/>
            <person name="Wollenschlaeger L."/>
            <person name="Luttermann T."/>
            <person name="Thieme E."/>
            <person name="Hassa J."/>
            <person name="Haak M."/>
            <person name="Wittchen M."/>
            <person name="Mentz A."/>
            <person name="Persicke M."/>
            <person name="Busche T."/>
            <person name="Ruckert C."/>
        </authorList>
    </citation>
    <scope>NUCLEOTIDE SEQUENCE [LARGE SCALE GENOMIC DNA]</scope>
    <source>
        <strain evidence="6">1959</strain>
    </source>
</reference>
<evidence type="ECO:0000256" key="3">
    <source>
        <dbReference type="RuleBase" id="RU000590"/>
    </source>
</evidence>
<name>A0A6B8VG70_9CORY</name>
<evidence type="ECO:0000256" key="1">
    <source>
        <dbReference type="ARBA" id="ARBA00022723"/>
    </source>
</evidence>
<dbReference type="EC" id="3.4.13.9" evidence="5"/>
<evidence type="ECO:0000313" key="6">
    <source>
        <dbReference type="Proteomes" id="UP000427071"/>
    </source>
</evidence>
<dbReference type="Pfam" id="PF00557">
    <property type="entry name" value="Peptidase_M24"/>
    <property type="match status" value="1"/>
</dbReference>
<dbReference type="PANTHER" id="PTHR46112">
    <property type="entry name" value="AMINOPEPTIDASE"/>
    <property type="match status" value="1"/>
</dbReference>
<keyword evidence="5" id="KW-0224">Dipeptidase</keyword>
<dbReference type="PANTHER" id="PTHR46112:SF3">
    <property type="entry name" value="AMINOPEPTIDASE YPDF"/>
    <property type="match status" value="1"/>
</dbReference>
<protein>
    <submittedName>
        <fullName evidence="5">Xaa-Pro dipeptidase</fullName>
        <ecNumber evidence="5">3.4.13.9</ecNumber>
    </submittedName>
</protein>
<dbReference type="InterPro" id="IPR029149">
    <property type="entry name" value="Creatin/AminoP/Spt16_N"/>
</dbReference>
<evidence type="ECO:0000259" key="4">
    <source>
        <dbReference type="Pfam" id="PF00557"/>
    </source>
</evidence>
<proteinExistence type="inferred from homology"/>
<dbReference type="Gene3D" id="3.40.350.10">
    <property type="entry name" value="Creatinase/prolidase N-terminal domain"/>
    <property type="match status" value="1"/>
</dbReference>
<dbReference type="KEGG" id="ckw:CKALI_05595"/>
<dbReference type="InterPro" id="IPR001131">
    <property type="entry name" value="Peptidase_M24B_aminopep-P_CS"/>
</dbReference>